<protein>
    <recommendedName>
        <fullName evidence="2">VPS9 domain-containing protein</fullName>
    </recommendedName>
</protein>
<dbReference type="EMBL" id="VJMJ01000026">
    <property type="protein sequence ID" value="KAF0742598.1"/>
    <property type="molecule type" value="Genomic_DNA"/>
</dbReference>
<dbReference type="Gene3D" id="1.20.1050.80">
    <property type="entry name" value="VPS9 domain"/>
    <property type="match status" value="1"/>
</dbReference>
<dbReference type="PANTHER" id="PTHR23101">
    <property type="entry name" value="RAB GDP/GTP EXCHANGE FACTOR"/>
    <property type="match status" value="1"/>
</dbReference>
<feature type="region of interest" description="Disordered" evidence="1">
    <location>
        <begin position="276"/>
        <end position="298"/>
    </location>
</feature>
<dbReference type="InterPro" id="IPR003123">
    <property type="entry name" value="VPS9"/>
</dbReference>
<dbReference type="GO" id="GO:0005085">
    <property type="term" value="F:guanyl-nucleotide exchange factor activity"/>
    <property type="evidence" value="ECO:0007669"/>
    <property type="project" value="InterPro"/>
</dbReference>
<sequence>MEKQKPLGGKAWLMPNMVSSVFRRVVLHLDGHVLLQKLAFVCQAWRHALLADDELWQAVVAKEFPSTILHPAAQTSWVSVYIGEKTRRFATPSPLRLLPTMDRLAVNLHGQTFDLVLERRESIVLQGDVQWLRKRTFAKHAWHHATMVLGDTAVTLTAKHEAHSIQIHIRDLEVKQERAQVRLIRASFAAIILSVASDDVAAAWTAAVSHNRLALEAKCLAVLHSPVKPTASSLSHLRRFHAFRLTQAIAAANPVRRSSISKDVLLALHGKSPLGMGENVPRLPPDTIPRHPNAKPMRHGTIRRARGALHLVPDPSTIASAIVNDPDTFEGHACAQYINLARTKAPKTPQLCHDQLCKTRDVMANLVDYIMAYRQGDLVRSGGVDSVRGAVYAAVERKICLALAKPIVDWTRKCIPSQAQDKLRRRMQAWSSLPPSSKQFGLLPHLILSWTSVVSRLRAIDAETLPSLKLRHLLDAAKCIFQVFNQSRSDTRDSNALSADDFLPVFIHCLCLSQLKEPLATLEMLWTLCSEESLQGEAGYYLTMMEASLEYIRTAAAVVQDMPGGG</sequence>
<evidence type="ECO:0000256" key="1">
    <source>
        <dbReference type="SAM" id="MobiDB-lite"/>
    </source>
</evidence>
<accession>A0A6G0XQ15</accession>
<dbReference type="Pfam" id="PF02204">
    <property type="entry name" value="VPS9"/>
    <property type="match status" value="1"/>
</dbReference>
<dbReference type="AlphaFoldDB" id="A0A6G0XQ15"/>
<dbReference type="InterPro" id="IPR045046">
    <property type="entry name" value="Vps9-like"/>
</dbReference>
<dbReference type="VEuPathDB" id="FungiDB:AeMF1_014227"/>
<feature type="domain" description="VPS9" evidence="2">
    <location>
        <begin position="417"/>
        <end position="561"/>
    </location>
</feature>
<evidence type="ECO:0000313" key="4">
    <source>
        <dbReference type="Proteomes" id="UP000481153"/>
    </source>
</evidence>
<dbReference type="Proteomes" id="UP000481153">
    <property type="component" value="Unassembled WGS sequence"/>
</dbReference>
<dbReference type="GO" id="GO:0005829">
    <property type="term" value="C:cytosol"/>
    <property type="evidence" value="ECO:0007669"/>
    <property type="project" value="TreeGrafter"/>
</dbReference>
<dbReference type="SMART" id="SM00167">
    <property type="entry name" value="VPS9"/>
    <property type="match status" value="1"/>
</dbReference>
<dbReference type="PROSITE" id="PS51205">
    <property type="entry name" value="VPS9"/>
    <property type="match status" value="1"/>
</dbReference>
<evidence type="ECO:0000259" key="2">
    <source>
        <dbReference type="PROSITE" id="PS51205"/>
    </source>
</evidence>
<organism evidence="3 4">
    <name type="scientific">Aphanomyces euteiches</name>
    <dbReference type="NCBI Taxonomy" id="100861"/>
    <lineage>
        <taxon>Eukaryota</taxon>
        <taxon>Sar</taxon>
        <taxon>Stramenopiles</taxon>
        <taxon>Oomycota</taxon>
        <taxon>Saprolegniomycetes</taxon>
        <taxon>Saprolegniales</taxon>
        <taxon>Verrucalvaceae</taxon>
        <taxon>Aphanomyces</taxon>
    </lineage>
</organism>
<evidence type="ECO:0000313" key="3">
    <source>
        <dbReference type="EMBL" id="KAF0742598.1"/>
    </source>
</evidence>
<dbReference type="InterPro" id="IPR037191">
    <property type="entry name" value="VPS9_dom_sf"/>
</dbReference>
<reference evidence="3 4" key="1">
    <citation type="submission" date="2019-07" db="EMBL/GenBank/DDBJ databases">
        <title>Genomics analysis of Aphanomyces spp. identifies a new class of oomycete effector associated with host adaptation.</title>
        <authorList>
            <person name="Gaulin E."/>
        </authorList>
    </citation>
    <scope>NUCLEOTIDE SEQUENCE [LARGE SCALE GENOMIC DNA]</scope>
    <source>
        <strain evidence="3 4">ATCC 201684</strain>
    </source>
</reference>
<name>A0A6G0XQ15_9STRA</name>
<keyword evidence="4" id="KW-1185">Reference proteome</keyword>
<dbReference type="GO" id="GO:0016192">
    <property type="term" value="P:vesicle-mediated transport"/>
    <property type="evidence" value="ECO:0007669"/>
    <property type="project" value="InterPro"/>
</dbReference>
<dbReference type="GO" id="GO:0031267">
    <property type="term" value="F:small GTPase binding"/>
    <property type="evidence" value="ECO:0007669"/>
    <property type="project" value="TreeGrafter"/>
</dbReference>
<proteinExistence type="predicted"/>
<dbReference type="PANTHER" id="PTHR23101:SF25">
    <property type="entry name" value="GTPASE-ACTIVATING PROTEIN AND VPS9 DOMAIN-CONTAINING PROTEIN 1"/>
    <property type="match status" value="1"/>
</dbReference>
<dbReference type="SUPFAM" id="SSF109993">
    <property type="entry name" value="VPS9 domain"/>
    <property type="match status" value="1"/>
</dbReference>
<comment type="caution">
    <text evidence="3">The sequence shown here is derived from an EMBL/GenBank/DDBJ whole genome shotgun (WGS) entry which is preliminary data.</text>
</comment>
<gene>
    <name evidence="3" type="ORF">Ae201684_002498</name>
</gene>
<dbReference type="InterPro" id="IPR036047">
    <property type="entry name" value="F-box-like_dom_sf"/>
</dbReference>
<dbReference type="SUPFAM" id="SSF81383">
    <property type="entry name" value="F-box domain"/>
    <property type="match status" value="1"/>
</dbReference>
<dbReference type="GO" id="GO:0030139">
    <property type="term" value="C:endocytic vesicle"/>
    <property type="evidence" value="ECO:0007669"/>
    <property type="project" value="TreeGrafter"/>
</dbReference>